<proteinExistence type="predicted"/>
<comment type="caution">
    <text evidence="2">The sequence shown here is derived from an EMBL/GenBank/DDBJ whole genome shotgun (WGS) entry which is preliminary data.</text>
</comment>
<name>A0A158B8F0_9BURK</name>
<dbReference type="Gene3D" id="3.30.50.20">
    <property type="entry name" value="prophage-derive protein ybcO"/>
    <property type="match status" value="1"/>
</dbReference>
<evidence type="ECO:0000313" key="3">
    <source>
        <dbReference type="Proteomes" id="UP000054911"/>
    </source>
</evidence>
<evidence type="ECO:0000256" key="1">
    <source>
        <dbReference type="SAM" id="MobiDB-lite"/>
    </source>
</evidence>
<gene>
    <name evidence="2" type="ORF">AWB80_03089</name>
</gene>
<dbReference type="Proteomes" id="UP000054911">
    <property type="component" value="Unassembled WGS sequence"/>
</dbReference>
<protein>
    <submittedName>
        <fullName evidence="2">Gp74</fullName>
    </submittedName>
</protein>
<feature type="region of interest" description="Disordered" evidence="1">
    <location>
        <begin position="174"/>
        <end position="195"/>
    </location>
</feature>
<dbReference type="STRING" id="1777141.AWB80_03089"/>
<evidence type="ECO:0000313" key="2">
    <source>
        <dbReference type="EMBL" id="SAK65627.1"/>
    </source>
</evidence>
<organism evidence="2 3">
    <name type="scientific">Caballeronia pedi</name>
    <dbReference type="NCBI Taxonomy" id="1777141"/>
    <lineage>
        <taxon>Bacteria</taxon>
        <taxon>Pseudomonadati</taxon>
        <taxon>Pseudomonadota</taxon>
        <taxon>Betaproteobacteria</taxon>
        <taxon>Burkholderiales</taxon>
        <taxon>Burkholderiaceae</taxon>
        <taxon>Caballeronia</taxon>
    </lineage>
</organism>
<dbReference type="EMBL" id="FCOE02000009">
    <property type="protein sequence ID" value="SAK65627.1"/>
    <property type="molecule type" value="Genomic_DNA"/>
</dbReference>
<reference evidence="2" key="1">
    <citation type="submission" date="2016-01" db="EMBL/GenBank/DDBJ databases">
        <authorList>
            <person name="Peeters C."/>
        </authorList>
    </citation>
    <scope>NUCLEOTIDE SEQUENCE [LARGE SCALE GENOMIC DNA]</scope>
    <source>
        <strain evidence="2">LMG 29323</strain>
    </source>
</reference>
<dbReference type="AlphaFoldDB" id="A0A158B8F0"/>
<accession>A0A158B8F0</accession>
<sequence length="195" mass="21009">MKRSPIQRKAPMKRTAWPLADRAASLRRSAMKRRVKKPTVAEGSKYLAACAGEACYLRIFGVCIGSATVVPCHSNQSRDGKGMGIKAKHEKTVPGCGACHTWIDQGSAAREEKFAAWDRAYDRWMPVRARKMGLKEEEGVVFDSNSDGNGVAHAARSQREAVRDGAIPADAAARHDGVSAGASEASEQRPTVCLG</sequence>
<keyword evidence="3" id="KW-1185">Reference proteome</keyword>